<accession>A0A0R3SWE9</accession>
<gene>
    <name evidence="1" type="ORF">HDID_LOCUS10004</name>
</gene>
<evidence type="ECO:0000313" key="1">
    <source>
        <dbReference type="EMBL" id="VDL62497.1"/>
    </source>
</evidence>
<proteinExistence type="predicted"/>
<reference evidence="3" key="1">
    <citation type="submission" date="2017-02" db="UniProtKB">
        <authorList>
            <consortium name="WormBaseParasite"/>
        </authorList>
    </citation>
    <scope>IDENTIFICATION</scope>
</reference>
<name>A0A0R3SWE9_HYMDI</name>
<dbReference type="AlphaFoldDB" id="A0A0R3SWE9"/>
<evidence type="ECO:0000313" key="2">
    <source>
        <dbReference type="Proteomes" id="UP000274504"/>
    </source>
</evidence>
<reference evidence="1 2" key="2">
    <citation type="submission" date="2018-11" db="EMBL/GenBank/DDBJ databases">
        <authorList>
            <consortium name="Pathogen Informatics"/>
        </authorList>
    </citation>
    <scope>NUCLEOTIDE SEQUENCE [LARGE SCALE GENOMIC DNA]</scope>
</reference>
<dbReference type="WBParaSite" id="HDID_0001000601-mRNA-1">
    <property type="protein sequence ID" value="HDID_0001000601-mRNA-1"/>
    <property type="gene ID" value="HDID_0001000601"/>
</dbReference>
<dbReference type="EMBL" id="UYSG01011481">
    <property type="protein sequence ID" value="VDL62497.1"/>
    <property type="molecule type" value="Genomic_DNA"/>
</dbReference>
<sequence length="112" mass="12839">MDEECQESEKSVLSNLFLSPRKQYHKWLHKLQVIISEPVHPRLPRILLCALKPKLLDLTVISVLLDLSKDPLILSWWIHNQGGQSSYLLNLLRPVPLSTASVECSPLMACQW</sequence>
<organism evidence="3">
    <name type="scientific">Hymenolepis diminuta</name>
    <name type="common">Rat tapeworm</name>
    <dbReference type="NCBI Taxonomy" id="6216"/>
    <lineage>
        <taxon>Eukaryota</taxon>
        <taxon>Metazoa</taxon>
        <taxon>Spiralia</taxon>
        <taxon>Lophotrochozoa</taxon>
        <taxon>Platyhelminthes</taxon>
        <taxon>Cestoda</taxon>
        <taxon>Eucestoda</taxon>
        <taxon>Cyclophyllidea</taxon>
        <taxon>Hymenolepididae</taxon>
        <taxon>Hymenolepis</taxon>
    </lineage>
</organism>
<dbReference type="Proteomes" id="UP000274504">
    <property type="component" value="Unassembled WGS sequence"/>
</dbReference>
<protein>
    <submittedName>
        <fullName evidence="3">PH domain-containing protein</fullName>
    </submittedName>
</protein>
<evidence type="ECO:0000313" key="3">
    <source>
        <dbReference type="WBParaSite" id="HDID_0001000601-mRNA-1"/>
    </source>
</evidence>